<gene>
    <name evidence="1" type="ORF">AFUS01_LOCUS15671</name>
</gene>
<comment type="caution">
    <text evidence="1">The sequence shown here is derived from an EMBL/GenBank/DDBJ whole genome shotgun (WGS) entry which is preliminary data.</text>
</comment>
<keyword evidence="2" id="KW-1185">Reference proteome</keyword>
<accession>A0A8J2NUJ3</accession>
<evidence type="ECO:0000313" key="1">
    <source>
        <dbReference type="EMBL" id="CAG7726783.1"/>
    </source>
</evidence>
<evidence type="ECO:0000313" key="2">
    <source>
        <dbReference type="Proteomes" id="UP000708208"/>
    </source>
</evidence>
<sequence length="25" mass="2940">MFAEQISDIQLESPRDYVKRMVLNG</sequence>
<protein>
    <submittedName>
        <fullName evidence="1">Uncharacterized protein</fullName>
    </submittedName>
</protein>
<name>A0A8J2NUJ3_9HEXA</name>
<reference evidence="1" key="1">
    <citation type="submission" date="2021-06" db="EMBL/GenBank/DDBJ databases">
        <authorList>
            <person name="Hodson N. C."/>
            <person name="Mongue J. A."/>
            <person name="Jaron S. K."/>
        </authorList>
    </citation>
    <scope>NUCLEOTIDE SEQUENCE</scope>
</reference>
<proteinExistence type="predicted"/>
<dbReference type="AlphaFoldDB" id="A0A8J2NUJ3"/>
<organism evidence="1 2">
    <name type="scientific">Allacma fusca</name>
    <dbReference type="NCBI Taxonomy" id="39272"/>
    <lineage>
        <taxon>Eukaryota</taxon>
        <taxon>Metazoa</taxon>
        <taxon>Ecdysozoa</taxon>
        <taxon>Arthropoda</taxon>
        <taxon>Hexapoda</taxon>
        <taxon>Collembola</taxon>
        <taxon>Symphypleona</taxon>
        <taxon>Sminthuridae</taxon>
        <taxon>Allacma</taxon>
    </lineage>
</organism>
<dbReference type="EMBL" id="CAJVCH010139952">
    <property type="protein sequence ID" value="CAG7726783.1"/>
    <property type="molecule type" value="Genomic_DNA"/>
</dbReference>
<feature type="non-terminal residue" evidence="1">
    <location>
        <position position="1"/>
    </location>
</feature>
<dbReference type="Proteomes" id="UP000708208">
    <property type="component" value="Unassembled WGS sequence"/>
</dbReference>